<evidence type="ECO:0000256" key="1">
    <source>
        <dbReference type="ARBA" id="ARBA00004370"/>
    </source>
</evidence>
<dbReference type="Gene3D" id="3.30.450.20">
    <property type="entry name" value="PAS domain"/>
    <property type="match status" value="1"/>
</dbReference>
<feature type="transmembrane region" description="Helical" evidence="5">
    <location>
        <begin position="143"/>
        <end position="162"/>
    </location>
</feature>
<gene>
    <name evidence="8" type="ORF">F0237_18975</name>
</gene>
<protein>
    <submittedName>
        <fullName evidence="8">Methyl-accepting chemotaxis protein</fullName>
    </submittedName>
</protein>
<dbReference type="PROSITE" id="PS50112">
    <property type="entry name" value="PAS"/>
    <property type="match status" value="1"/>
</dbReference>
<keyword evidence="2 4" id="KW-0807">Transducer</keyword>
<evidence type="ECO:0000313" key="8">
    <source>
        <dbReference type="EMBL" id="NOI82753.1"/>
    </source>
</evidence>
<dbReference type="InterPro" id="IPR035965">
    <property type="entry name" value="PAS-like_dom_sf"/>
</dbReference>
<dbReference type="Pfam" id="PF00015">
    <property type="entry name" value="MCPsignal"/>
    <property type="match status" value="1"/>
</dbReference>
<accession>A0AAE5LJJ5</accession>
<keyword evidence="5" id="KW-1133">Transmembrane helix</keyword>
<dbReference type="RefSeq" id="WP_171324503.1">
    <property type="nucleotide sequence ID" value="NZ_VTXO01000009.1"/>
</dbReference>
<dbReference type="PROSITE" id="PS50111">
    <property type="entry name" value="CHEMOTAXIS_TRANSDUC_2"/>
    <property type="match status" value="1"/>
</dbReference>
<evidence type="ECO:0000259" key="6">
    <source>
        <dbReference type="PROSITE" id="PS50111"/>
    </source>
</evidence>
<dbReference type="SUPFAM" id="SSF55785">
    <property type="entry name" value="PYP-like sensor domain (PAS domain)"/>
    <property type="match status" value="1"/>
</dbReference>
<evidence type="ECO:0000313" key="9">
    <source>
        <dbReference type="Proteomes" id="UP000572722"/>
    </source>
</evidence>
<sequence length="515" mass="56414">MTNSTLNKDYCATANLISTTDASSHITHANDDFCNIAGYDPHELIGNPHNMVRHQDMPKQAFAQLWSYLKEGKSWMGLVKNQCKDDNHYWVSAFVTPIKDADGNTIEYQSVRSKPTDEQIERAESLYSKLAADKTTAKFRLPLHQLSIVLAAMFTVNSLISAVLSPSLFSLLSTFLGLVMVGCTIYQNKRFAHVKTLAQDAYSNPLMEKPYTNRYDDYSQVELALMMKKAELRAVTARATETSGKILVSAEDEFGTIQSIGQSLDQQCHETEQVSAAVEELTQSINEVSNAASAASMLAEEADQESNRGLESIQATISEVNVMASELAQAQSIITQLSQDSQKIDSILEVITTISEQTNLLALNAAIEAARAGETGRGFAVVADEVRNLASKTGTSANEIHTMIRHLQGTAESAVEAMAKGITLSNQCKERANNTGQVLDSISSKLNLVTDSSLQIAAAVEQQASVTQEINRNIINIKTLSDDTLETSRTSIQRTSELVEKLEGLERLMKQFQVN</sequence>
<dbReference type="EMBL" id="VTXO01000009">
    <property type="protein sequence ID" value="NOI82753.1"/>
    <property type="molecule type" value="Genomic_DNA"/>
</dbReference>
<dbReference type="SUPFAM" id="SSF58104">
    <property type="entry name" value="Methyl-accepting chemotaxis protein (MCP) signaling domain"/>
    <property type="match status" value="1"/>
</dbReference>
<dbReference type="InterPro" id="IPR004089">
    <property type="entry name" value="MCPsignal_dom"/>
</dbReference>
<keyword evidence="5" id="KW-0812">Transmembrane</keyword>
<dbReference type="NCBIfam" id="TIGR00229">
    <property type="entry name" value="sensory_box"/>
    <property type="match status" value="1"/>
</dbReference>
<evidence type="ECO:0000259" key="7">
    <source>
        <dbReference type="PROSITE" id="PS50112"/>
    </source>
</evidence>
<organism evidence="8 9">
    <name type="scientific">Vibrio tubiashii</name>
    <dbReference type="NCBI Taxonomy" id="29498"/>
    <lineage>
        <taxon>Bacteria</taxon>
        <taxon>Pseudomonadati</taxon>
        <taxon>Pseudomonadota</taxon>
        <taxon>Gammaproteobacteria</taxon>
        <taxon>Vibrionales</taxon>
        <taxon>Vibrionaceae</taxon>
        <taxon>Vibrio</taxon>
        <taxon>Vibrio oreintalis group</taxon>
    </lineage>
</organism>
<evidence type="ECO:0000256" key="4">
    <source>
        <dbReference type="PROSITE-ProRule" id="PRU00284"/>
    </source>
</evidence>
<evidence type="ECO:0000256" key="2">
    <source>
        <dbReference type="ARBA" id="ARBA00023224"/>
    </source>
</evidence>
<dbReference type="AlphaFoldDB" id="A0AAE5LJJ5"/>
<dbReference type="PANTHER" id="PTHR32089:SF112">
    <property type="entry name" value="LYSOZYME-LIKE PROTEIN-RELATED"/>
    <property type="match status" value="1"/>
</dbReference>
<proteinExistence type="inferred from homology"/>
<keyword evidence="5" id="KW-0472">Membrane</keyword>
<evidence type="ECO:0000256" key="3">
    <source>
        <dbReference type="ARBA" id="ARBA00029447"/>
    </source>
</evidence>
<comment type="similarity">
    <text evidence="3">Belongs to the methyl-accepting chemotaxis (MCP) protein family.</text>
</comment>
<dbReference type="CDD" id="cd11386">
    <property type="entry name" value="MCP_signal"/>
    <property type="match status" value="1"/>
</dbReference>
<comment type="caution">
    <text evidence="8">The sequence shown here is derived from an EMBL/GenBank/DDBJ whole genome shotgun (WGS) entry which is preliminary data.</text>
</comment>
<dbReference type="SMART" id="SM00283">
    <property type="entry name" value="MA"/>
    <property type="match status" value="1"/>
</dbReference>
<dbReference type="GO" id="GO:0006935">
    <property type="term" value="P:chemotaxis"/>
    <property type="evidence" value="ECO:0007669"/>
    <property type="project" value="InterPro"/>
</dbReference>
<dbReference type="InterPro" id="IPR013655">
    <property type="entry name" value="PAS_fold_3"/>
</dbReference>
<dbReference type="GO" id="GO:0007165">
    <property type="term" value="P:signal transduction"/>
    <property type="evidence" value="ECO:0007669"/>
    <property type="project" value="UniProtKB-KW"/>
</dbReference>
<dbReference type="PRINTS" id="PR00260">
    <property type="entry name" value="CHEMTRNSDUCR"/>
</dbReference>
<comment type="subcellular location">
    <subcellularLocation>
        <location evidence="1">Membrane</location>
    </subcellularLocation>
</comment>
<dbReference type="Pfam" id="PF08447">
    <property type="entry name" value="PAS_3"/>
    <property type="match status" value="1"/>
</dbReference>
<dbReference type="FunFam" id="1.10.287.950:FF:000001">
    <property type="entry name" value="Methyl-accepting chemotaxis sensory transducer"/>
    <property type="match status" value="1"/>
</dbReference>
<evidence type="ECO:0000256" key="5">
    <source>
        <dbReference type="SAM" id="Phobius"/>
    </source>
</evidence>
<feature type="domain" description="Methyl-accepting transducer" evidence="6">
    <location>
        <begin position="242"/>
        <end position="478"/>
    </location>
</feature>
<reference evidence="8 9" key="1">
    <citation type="submission" date="2019-08" db="EMBL/GenBank/DDBJ databases">
        <title>Draft genome sequencing and comparative genomics of hatchery-associated Vibrios.</title>
        <authorList>
            <person name="Kehlet-Delgado H."/>
            <person name="Mueller R.S."/>
        </authorList>
    </citation>
    <scope>NUCLEOTIDE SEQUENCE [LARGE SCALE GENOMIC DNA]</scope>
    <source>
        <strain evidence="8 9">01-65-5-1</strain>
    </source>
</reference>
<dbReference type="InterPro" id="IPR004090">
    <property type="entry name" value="Chemotax_Me-accpt_rcpt"/>
</dbReference>
<dbReference type="Proteomes" id="UP000572722">
    <property type="component" value="Unassembled WGS sequence"/>
</dbReference>
<dbReference type="GO" id="GO:0004888">
    <property type="term" value="F:transmembrane signaling receptor activity"/>
    <property type="evidence" value="ECO:0007669"/>
    <property type="project" value="InterPro"/>
</dbReference>
<dbReference type="GO" id="GO:0016020">
    <property type="term" value="C:membrane"/>
    <property type="evidence" value="ECO:0007669"/>
    <property type="project" value="UniProtKB-SubCell"/>
</dbReference>
<feature type="domain" description="PAS" evidence="7">
    <location>
        <begin position="17"/>
        <end position="47"/>
    </location>
</feature>
<dbReference type="CDD" id="cd00130">
    <property type="entry name" value="PAS"/>
    <property type="match status" value="1"/>
</dbReference>
<name>A0AAE5LJJ5_9VIBR</name>
<dbReference type="PANTHER" id="PTHR32089">
    <property type="entry name" value="METHYL-ACCEPTING CHEMOTAXIS PROTEIN MCPB"/>
    <property type="match status" value="1"/>
</dbReference>
<dbReference type="InterPro" id="IPR000014">
    <property type="entry name" value="PAS"/>
</dbReference>
<dbReference type="Gene3D" id="1.10.287.950">
    <property type="entry name" value="Methyl-accepting chemotaxis protein"/>
    <property type="match status" value="1"/>
</dbReference>